<comment type="similarity">
    <text evidence="1">Belongs to the short-chain dehydrogenases/reductases (SDR) family.</text>
</comment>
<evidence type="ECO:0000313" key="4">
    <source>
        <dbReference type="EMBL" id="OOF99001.1"/>
    </source>
</evidence>
<evidence type="ECO:0000256" key="1">
    <source>
        <dbReference type="ARBA" id="ARBA00006484"/>
    </source>
</evidence>
<dbReference type="VEuPathDB" id="FungiDB:ASPCADRAFT_162891"/>
<evidence type="ECO:0008006" key="6">
    <source>
        <dbReference type="Google" id="ProtNLM"/>
    </source>
</evidence>
<evidence type="ECO:0000256" key="2">
    <source>
        <dbReference type="ARBA" id="ARBA00022857"/>
    </source>
</evidence>
<dbReference type="PANTHER" id="PTHR24320:SF272">
    <property type="entry name" value="NAD(P)-BINDING ROSSMANN-FOLD SUPERFAMILY PROTEIN"/>
    <property type="match status" value="1"/>
</dbReference>
<dbReference type="SUPFAM" id="SSF51735">
    <property type="entry name" value="NAD(P)-binding Rossmann-fold domains"/>
    <property type="match status" value="1"/>
</dbReference>
<keyword evidence="2" id="KW-0521">NADP</keyword>
<dbReference type="InterPro" id="IPR002347">
    <property type="entry name" value="SDR_fam"/>
</dbReference>
<reference evidence="5" key="1">
    <citation type="journal article" date="2017" name="Genome Biol.">
        <title>Comparative genomics reveals high biological diversity and specific adaptations in the industrially and medically important fungal genus Aspergillus.</title>
        <authorList>
            <person name="de Vries R.P."/>
            <person name="Riley R."/>
            <person name="Wiebenga A."/>
            <person name="Aguilar-Osorio G."/>
            <person name="Amillis S."/>
            <person name="Uchima C.A."/>
            <person name="Anderluh G."/>
            <person name="Asadollahi M."/>
            <person name="Askin M."/>
            <person name="Barry K."/>
            <person name="Battaglia E."/>
            <person name="Bayram O."/>
            <person name="Benocci T."/>
            <person name="Braus-Stromeyer S.A."/>
            <person name="Caldana C."/>
            <person name="Canovas D."/>
            <person name="Cerqueira G.C."/>
            <person name="Chen F."/>
            <person name="Chen W."/>
            <person name="Choi C."/>
            <person name="Clum A."/>
            <person name="Dos Santos R.A."/>
            <person name="Damasio A.R."/>
            <person name="Diallinas G."/>
            <person name="Emri T."/>
            <person name="Fekete E."/>
            <person name="Flipphi M."/>
            <person name="Freyberg S."/>
            <person name="Gallo A."/>
            <person name="Gournas C."/>
            <person name="Habgood R."/>
            <person name="Hainaut M."/>
            <person name="Harispe M.L."/>
            <person name="Henrissat B."/>
            <person name="Hilden K.S."/>
            <person name="Hope R."/>
            <person name="Hossain A."/>
            <person name="Karabika E."/>
            <person name="Karaffa L."/>
            <person name="Karanyi Z."/>
            <person name="Krasevec N."/>
            <person name="Kuo A."/>
            <person name="Kusch H."/>
            <person name="LaButti K."/>
            <person name="Lagendijk E.L."/>
            <person name="Lapidus A."/>
            <person name="Levasseur A."/>
            <person name="Lindquist E."/>
            <person name="Lipzen A."/>
            <person name="Logrieco A.F."/>
            <person name="MacCabe A."/>
            <person name="Maekelae M.R."/>
            <person name="Malavazi I."/>
            <person name="Melin P."/>
            <person name="Meyer V."/>
            <person name="Mielnichuk N."/>
            <person name="Miskei M."/>
            <person name="Molnar A.P."/>
            <person name="Mule G."/>
            <person name="Ngan C.Y."/>
            <person name="Orejas M."/>
            <person name="Orosz E."/>
            <person name="Ouedraogo J.P."/>
            <person name="Overkamp K.M."/>
            <person name="Park H.-S."/>
            <person name="Perrone G."/>
            <person name="Piumi F."/>
            <person name="Punt P.J."/>
            <person name="Ram A.F."/>
            <person name="Ramon A."/>
            <person name="Rauscher S."/>
            <person name="Record E."/>
            <person name="Riano-Pachon D.M."/>
            <person name="Robert V."/>
            <person name="Roehrig J."/>
            <person name="Ruller R."/>
            <person name="Salamov A."/>
            <person name="Salih N.S."/>
            <person name="Samson R.A."/>
            <person name="Sandor E."/>
            <person name="Sanguinetti M."/>
            <person name="Schuetze T."/>
            <person name="Sepcic K."/>
            <person name="Shelest E."/>
            <person name="Sherlock G."/>
            <person name="Sophianopoulou V."/>
            <person name="Squina F.M."/>
            <person name="Sun H."/>
            <person name="Susca A."/>
            <person name="Todd R.B."/>
            <person name="Tsang A."/>
            <person name="Unkles S.E."/>
            <person name="van de Wiele N."/>
            <person name="van Rossen-Uffink D."/>
            <person name="Oliveira J.V."/>
            <person name="Vesth T.C."/>
            <person name="Visser J."/>
            <person name="Yu J.-H."/>
            <person name="Zhou M."/>
            <person name="Andersen M.R."/>
            <person name="Archer D.B."/>
            <person name="Baker S.E."/>
            <person name="Benoit I."/>
            <person name="Brakhage A.A."/>
            <person name="Braus G.H."/>
            <person name="Fischer R."/>
            <person name="Frisvad J.C."/>
            <person name="Goldman G.H."/>
            <person name="Houbraken J."/>
            <person name="Oakley B."/>
            <person name="Pocsi I."/>
            <person name="Scazzocchio C."/>
            <person name="Seiboth B."/>
            <person name="vanKuyk P.A."/>
            <person name="Wortman J."/>
            <person name="Dyer P.S."/>
            <person name="Grigoriev I.V."/>
        </authorList>
    </citation>
    <scope>NUCLEOTIDE SEQUENCE [LARGE SCALE GENOMIC DNA]</scope>
    <source>
        <strain evidence="5">ITEM 5010</strain>
    </source>
</reference>
<accession>A0A1R3RWZ9</accession>
<dbReference type="Proteomes" id="UP000188318">
    <property type="component" value="Unassembled WGS sequence"/>
</dbReference>
<dbReference type="PANTHER" id="PTHR24320">
    <property type="entry name" value="RETINOL DEHYDROGENASE"/>
    <property type="match status" value="1"/>
</dbReference>
<dbReference type="InterPro" id="IPR036291">
    <property type="entry name" value="NAD(P)-bd_dom_sf"/>
</dbReference>
<proteinExistence type="inferred from homology"/>
<dbReference type="OMA" id="QQWAKAN"/>
<dbReference type="OrthoDB" id="191139at2759"/>
<dbReference type="AlphaFoldDB" id="A0A1R3RWZ9"/>
<dbReference type="EMBL" id="KV907495">
    <property type="protein sequence ID" value="OOF99001.1"/>
    <property type="molecule type" value="Genomic_DNA"/>
</dbReference>
<evidence type="ECO:0000313" key="5">
    <source>
        <dbReference type="Proteomes" id="UP000188318"/>
    </source>
</evidence>
<keyword evidence="3" id="KW-0560">Oxidoreductase</keyword>
<name>A0A1R3RWZ9_ASPC5</name>
<gene>
    <name evidence="4" type="ORF">ASPCADRAFT_162891</name>
</gene>
<organism evidence="4 5">
    <name type="scientific">Aspergillus carbonarius (strain ITEM 5010)</name>
    <dbReference type="NCBI Taxonomy" id="602072"/>
    <lineage>
        <taxon>Eukaryota</taxon>
        <taxon>Fungi</taxon>
        <taxon>Dikarya</taxon>
        <taxon>Ascomycota</taxon>
        <taxon>Pezizomycotina</taxon>
        <taxon>Eurotiomycetes</taxon>
        <taxon>Eurotiomycetidae</taxon>
        <taxon>Eurotiales</taxon>
        <taxon>Aspergillaceae</taxon>
        <taxon>Aspergillus</taxon>
        <taxon>Aspergillus subgen. Circumdati</taxon>
    </lineage>
</organism>
<dbReference type="Pfam" id="PF00106">
    <property type="entry name" value="adh_short"/>
    <property type="match status" value="1"/>
</dbReference>
<evidence type="ECO:0000256" key="3">
    <source>
        <dbReference type="ARBA" id="ARBA00023002"/>
    </source>
</evidence>
<dbReference type="GO" id="GO:0016491">
    <property type="term" value="F:oxidoreductase activity"/>
    <property type="evidence" value="ECO:0007669"/>
    <property type="project" value="UniProtKB-KW"/>
</dbReference>
<sequence>MNPYHEEHKCPQGPGDARPTALEIVAHNGLFNQWHDKVVLITGATGAIGLETAIALYDTGAHVFITARDEEEGKEVVGKILRRSGPKGEIDVLRLHMESLDSVKQAADEFLRRSPTLNILINNAGIYEAPKALTRDGFESHFGINHLAHFTLITKLLPALKAGSSSAFQSRIIQVSDDAHQHVSVDFNDVNCFKKKYFPFLAYAQSKTAMVWTANYINAVYGTAGVHALSVHPGTVLSDHYQHLRPEVMAWWKNGGGANKVKSKAQGAATTVWAAVGRVWEGKGGVYLRDCQLSERSWSFLYSLEGLYMPRTCGRKKEETLWRLSLECTNMPEPLIYGMTPNVYWTTPDPGQPVMMDESE</sequence>
<protein>
    <recommendedName>
        <fullName evidence="6">NAD(P)-binding protein</fullName>
    </recommendedName>
</protein>
<dbReference type="PRINTS" id="PR00081">
    <property type="entry name" value="GDHRDH"/>
</dbReference>
<dbReference type="STRING" id="602072.A0A1R3RWZ9"/>
<keyword evidence="5" id="KW-1185">Reference proteome</keyword>
<dbReference type="Gene3D" id="3.40.50.720">
    <property type="entry name" value="NAD(P)-binding Rossmann-like Domain"/>
    <property type="match status" value="1"/>
</dbReference>